<keyword evidence="3" id="KW-1185">Reference proteome</keyword>
<dbReference type="Pfam" id="PF20231">
    <property type="entry name" value="DUF6589"/>
    <property type="match status" value="1"/>
</dbReference>
<dbReference type="OrthoDB" id="6126022at2759"/>
<name>A0A6J8CQL7_MYTCO</name>
<gene>
    <name evidence="2" type="ORF">MCOR_32155</name>
</gene>
<dbReference type="AlphaFoldDB" id="A0A6J8CQL7"/>
<dbReference type="Proteomes" id="UP000507470">
    <property type="component" value="Unassembled WGS sequence"/>
</dbReference>
<proteinExistence type="predicted"/>
<evidence type="ECO:0000313" key="3">
    <source>
        <dbReference type="Proteomes" id="UP000507470"/>
    </source>
</evidence>
<protein>
    <recommendedName>
        <fullName evidence="1">DUF6589 domain-containing protein</fullName>
    </recommendedName>
</protein>
<organism evidence="2 3">
    <name type="scientific">Mytilus coruscus</name>
    <name type="common">Sea mussel</name>
    <dbReference type="NCBI Taxonomy" id="42192"/>
    <lineage>
        <taxon>Eukaryota</taxon>
        <taxon>Metazoa</taxon>
        <taxon>Spiralia</taxon>
        <taxon>Lophotrochozoa</taxon>
        <taxon>Mollusca</taxon>
        <taxon>Bivalvia</taxon>
        <taxon>Autobranchia</taxon>
        <taxon>Pteriomorphia</taxon>
        <taxon>Mytilida</taxon>
        <taxon>Mytiloidea</taxon>
        <taxon>Mytilidae</taxon>
        <taxon>Mytilinae</taxon>
        <taxon>Mytilus</taxon>
    </lineage>
</organism>
<accession>A0A6J8CQL7</accession>
<feature type="domain" description="DUF6589" evidence="1">
    <location>
        <begin position="103"/>
        <end position="231"/>
    </location>
</feature>
<sequence length="238" mass="27217">MLAACIGQEILDQHFDDIFCVAPGGGCTLVSMMQEEGNEAMYFPVQFPEVSFGSFDSMLDFLENYPIYCAHDLSVLEQIDGDVVILKDYADTCNVHIKGILNFCEKCLNDAHDKAGKQLGNQTYQMRGDQLTREIFSEAKSTRAHHLNPSDKCSHLSPLTFELLHMLMSYLKILLNISYIQESGKDIGTLKSLQDKNYLEKILMTMLMVTMKQIKTFFLSVTDMYIVDCFLEFFWYGR</sequence>
<reference evidence="2 3" key="1">
    <citation type="submission" date="2020-06" db="EMBL/GenBank/DDBJ databases">
        <authorList>
            <person name="Li R."/>
            <person name="Bekaert M."/>
        </authorList>
    </citation>
    <scope>NUCLEOTIDE SEQUENCE [LARGE SCALE GENOMIC DNA]</scope>
    <source>
        <strain evidence="3">wild</strain>
    </source>
</reference>
<evidence type="ECO:0000313" key="2">
    <source>
        <dbReference type="EMBL" id="CAC5397736.1"/>
    </source>
</evidence>
<evidence type="ECO:0000259" key="1">
    <source>
        <dbReference type="Pfam" id="PF20231"/>
    </source>
</evidence>
<dbReference type="EMBL" id="CACVKT020005767">
    <property type="protein sequence ID" value="CAC5397736.1"/>
    <property type="molecule type" value="Genomic_DNA"/>
</dbReference>
<dbReference type="InterPro" id="IPR046496">
    <property type="entry name" value="DUF6589"/>
</dbReference>